<protein>
    <submittedName>
        <fullName evidence="2">Uncharacterized protein</fullName>
    </submittedName>
</protein>
<gene>
    <name evidence="2" type="ORF">CPB83DRAFT_906705</name>
</gene>
<keyword evidence="1" id="KW-1133">Transmembrane helix</keyword>
<feature type="transmembrane region" description="Helical" evidence="1">
    <location>
        <begin position="160"/>
        <end position="182"/>
    </location>
</feature>
<evidence type="ECO:0000313" key="3">
    <source>
        <dbReference type="Proteomes" id="UP000807306"/>
    </source>
</evidence>
<feature type="transmembrane region" description="Helical" evidence="1">
    <location>
        <begin position="54"/>
        <end position="74"/>
    </location>
</feature>
<comment type="caution">
    <text evidence="2">The sequence shown here is derived from an EMBL/GenBank/DDBJ whole genome shotgun (WGS) entry which is preliminary data.</text>
</comment>
<dbReference type="Proteomes" id="UP000807306">
    <property type="component" value="Unassembled WGS sequence"/>
</dbReference>
<name>A0A9P6JQB4_9AGAR</name>
<dbReference type="AlphaFoldDB" id="A0A9P6JQB4"/>
<evidence type="ECO:0000313" key="2">
    <source>
        <dbReference type="EMBL" id="KAF9528693.1"/>
    </source>
</evidence>
<organism evidence="2 3">
    <name type="scientific">Crepidotus variabilis</name>
    <dbReference type="NCBI Taxonomy" id="179855"/>
    <lineage>
        <taxon>Eukaryota</taxon>
        <taxon>Fungi</taxon>
        <taxon>Dikarya</taxon>
        <taxon>Basidiomycota</taxon>
        <taxon>Agaricomycotina</taxon>
        <taxon>Agaricomycetes</taxon>
        <taxon>Agaricomycetidae</taxon>
        <taxon>Agaricales</taxon>
        <taxon>Agaricineae</taxon>
        <taxon>Crepidotaceae</taxon>
        <taxon>Crepidotus</taxon>
    </lineage>
</organism>
<feature type="transmembrane region" description="Helical" evidence="1">
    <location>
        <begin position="118"/>
        <end position="140"/>
    </location>
</feature>
<proteinExistence type="predicted"/>
<accession>A0A9P6JQB4</accession>
<keyword evidence="3" id="KW-1185">Reference proteome</keyword>
<feature type="transmembrane region" description="Helical" evidence="1">
    <location>
        <begin position="235"/>
        <end position="253"/>
    </location>
</feature>
<reference evidence="2" key="1">
    <citation type="submission" date="2020-11" db="EMBL/GenBank/DDBJ databases">
        <authorList>
            <consortium name="DOE Joint Genome Institute"/>
            <person name="Ahrendt S."/>
            <person name="Riley R."/>
            <person name="Andreopoulos W."/>
            <person name="Labutti K."/>
            <person name="Pangilinan J."/>
            <person name="Ruiz-Duenas F.J."/>
            <person name="Barrasa J.M."/>
            <person name="Sanchez-Garcia M."/>
            <person name="Camarero S."/>
            <person name="Miyauchi S."/>
            <person name="Serrano A."/>
            <person name="Linde D."/>
            <person name="Babiker R."/>
            <person name="Drula E."/>
            <person name="Ayuso-Fernandez I."/>
            <person name="Pacheco R."/>
            <person name="Padilla G."/>
            <person name="Ferreira P."/>
            <person name="Barriuso J."/>
            <person name="Kellner H."/>
            <person name="Castanera R."/>
            <person name="Alfaro M."/>
            <person name="Ramirez L."/>
            <person name="Pisabarro A.G."/>
            <person name="Kuo A."/>
            <person name="Tritt A."/>
            <person name="Lipzen A."/>
            <person name="He G."/>
            <person name="Yan M."/>
            <person name="Ng V."/>
            <person name="Cullen D."/>
            <person name="Martin F."/>
            <person name="Rosso M.-N."/>
            <person name="Henrissat B."/>
            <person name="Hibbett D."/>
            <person name="Martinez A.T."/>
            <person name="Grigoriev I.V."/>
        </authorList>
    </citation>
    <scope>NUCLEOTIDE SEQUENCE</scope>
    <source>
        <strain evidence="2">CBS 506.95</strain>
    </source>
</reference>
<keyword evidence="1" id="KW-0812">Transmembrane</keyword>
<sequence length="271" mass="30410">MVDWKSSKELTRDAQIFDKFLHILFGLIVWEYLISLDFEWEFISGKRKFRWPMIFYFLGRYAQILAMIGSAASFDSPTELQCQPLFRFVFFWGFGAIVFSSVNLAIRTIALWENNLYVISAVALASSGQFALVILIVIAIRGTWNPTIGCMLSGGESYTTALFIYTMCFNGAVLVLTTVKLMKMNVNAHSNQMLGQSKLTHIIFADGLIFFIIALLADVIVVVFIALNLNPTMKIVFQVPSSIVSTIVACRAVRRLMNFSYGAPAITFVIA</sequence>
<dbReference type="OrthoDB" id="2742220at2759"/>
<dbReference type="EMBL" id="MU157851">
    <property type="protein sequence ID" value="KAF9528693.1"/>
    <property type="molecule type" value="Genomic_DNA"/>
</dbReference>
<keyword evidence="1" id="KW-0472">Membrane</keyword>
<feature type="transmembrane region" description="Helical" evidence="1">
    <location>
        <begin position="20"/>
        <end position="42"/>
    </location>
</feature>
<evidence type="ECO:0000256" key="1">
    <source>
        <dbReference type="SAM" id="Phobius"/>
    </source>
</evidence>
<feature type="transmembrane region" description="Helical" evidence="1">
    <location>
        <begin position="86"/>
        <end position="106"/>
    </location>
</feature>
<feature type="transmembrane region" description="Helical" evidence="1">
    <location>
        <begin position="203"/>
        <end position="229"/>
    </location>
</feature>